<evidence type="ECO:0000256" key="1">
    <source>
        <dbReference type="SAM" id="SignalP"/>
    </source>
</evidence>
<protein>
    <recommendedName>
        <fullName evidence="4">Lipoprotein</fullName>
    </recommendedName>
</protein>
<dbReference type="Proteomes" id="UP000557217">
    <property type="component" value="Unassembled WGS sequence"/>
</dbReference>
<keyword evidence="3" id="KW-1185">Reference proteome</keyword>
<evidence type="ECO:0000313" key="3">
    <source>
        <dbReference type="Proteomes" id="UP000557217"/>
    </source>
</evidence>
<name>A0A840PQ29_URETH</name>
<dbReference type="RefSeq" id="WP_016837397.1">
    <property type="nucleotide sequence ID" value="NZ_AP018335.1"/>
</dbReference>
<sequence>MIKRAIFVFIVLIVLTACQNTKEWTFVGETKNWRVVYEVVMEKKQESSILQIEYIGKKPIPKQIGYRIETPSGSSTEIGLLNDQGILMITDVCGECTNVNEETEINMAVEWGRQIELFTLQFEKIEE</sequence>
<gene>
    <name evidence="2" type="ORF">HNR36_000329</name>
</gene>
<proteinExistence type="predicted"/>
<evidence type="ECO:0008006" key="4">
    <source>
        <dbReference type="Google" id="ProtNLM"/>
    </source>
</evidence>
<organism evidence="2 3">
    <name type="scientific">Ureibacillus thermosphaericus</name>
    <dbReference type="NCBI Taxonomy" id="51173"/>
    <lineage>
        <taxon>Bacteria</taxon>
        <taxon>Bacillati</taxon>
        <taxon>Bacillota</taxon>
        <taxon>Bacilli</taxon>
        <taxon>Bacillales</taxon>
        <taxon>Caryophanaceae</taxon>
        <taxon>Ureibacillus</taxon>
    </lineage>
</organism>
<dbReference type="AlphaFoldDB" id="A0A840PQ29"/>
<feature type="chain" id="PRO_5038710030" description="Lipoprotein" evidence="1">
    <location>
        <begin position="20"/>
        <end position="127"/>
    </location>
</feature>
<accession>A0A840PQ29</accession>
<feature type="signal peptide" evidence="1">
    <location>
        <begin position="1"/>
        <end position="19"/>
    </location>
</feature>
<reference evidence="2 3" key="1">
    <citation type="submission" date="2020-08" db="EMBL/GenBank/DDBJ databases">
        <title>Genomic Encyclopedia of Type Strains, Phase IV (KMG-IV): sequencing the most valuable type-strain genomes for metagenomic binning, comparative biology and taxonomic classification.</title>
        <authorList>
            <person name="Goeker M."/>
        </authorList>
    </citation>
    <scope>NUCLEOTIDE SEQUENCE [LARGE SCALE GENOMIC DNA]</scope>
    <source>
        <strain evidence="2 3">DSM 10633</strain>
    </source>
</reference>
<evidence type="ECO:0000313" key="2">
    <source>
        <dbReference type="EMBL" id="MBB5147947.1"/>
    </source>
</evidence>
<comment type="caution">
    <text evidence="2">The sequence shown here is derived from an EMBL/GenBank/DDBJ whole genome shotgun (WGS) entry which is preliminary data.</text>
</comment>
<dbReference type="EMBL" id="JACHGZ010000002">
    <property type="protein sequence ID" value="MBB5147947.1"/>
    <property type="molecule type" value="Genomic_DNA"/>
</dbReference>
<dbReference type="PROSITE" id="PS51257">
    <property type="entry name" value="PROKAR_LIPOPROTEIN"/>
    <property type="match status" value="1"/>
</dbReference>
<keyword evidence="1" id="KW-0732">Signal</keyword>